<keyword evidence="2 7" id="KW-0813">Transport</keyword>
<dbReference type="PANTHER" id="PTHR43744">
    <property type="entry name" value="ABC TRANSPORTER PERMEASE PROTEIN MG189-RELATED-RELATED"/>
    <property type="match status" value="1"/>
</dbReference>
<organism evidence="9 10">
    <name type="scientific">Paenibacillus contaminans</name>
    <dbReference type="NCBI Taxonomy" id="450362"/>
    <lineage>
        <taxon>Bacteria</taxon>
        <taxon>Bacillati</taxon>
        <taxon>Bacillota</taxon>
        <taxon>Bacilli</taxon>
        <taxon>Bacillales</taxon>
        <taxon>Paenibacillaceae</taxon>
        <taxon>Paenibacillus</taxon>
    </lineage>
</organism>
<protein>
    <submittedName>
        <fullName evidence="9">Carbohydrate ABC transporter permease</fullName>
    </submittedName>
</protein>
<keyword evidence="10" id="KW-1185">Reference proteome</keyword>
<dbReference type="Pfam" id="PF00528">
    <property type="entry name" value="BPD_transp_1"/>
    <property type="match status" value="1"/>
</dbReference>
<evidence type="ECO:0000256" key="7">
    <source>
        <dbReference type="RuleBase" id="RU363032"/>
    </source>
</evidence>
<evidence type="ECO:0000313" key="10">
    <source>
        <dbReference type="Proteomes" id="UP000250369"/>
    </source>
</evidence>
<name>A0A329MM60_9BACL</name>
<gene>
    <name evidence="9" type="ORF">DQG23_22835</name>
</gene>
<dbReference type="AlphaFoldDB" id="A0A329MM60"/>
<comment type="similarity">
    <text evidence="7">Belongs to the binding-protein-dependent transport system permease family.</text>
</comment>
<feature type="transmembrane region" description="Helical" evidence="7">
    <location>
        <begin position="73"/>
        <end position="93"/>
    </location>
</feature>
<keyword evidence="3" id="KW-1003">Cell membrane</keyword>
<reference evidence="9 10" key="1">
    <citation type="journal article" date="2009" name="Int. J. Syst. Evol. Microbiol.">
        <title>Paenibacillus contaminans sp. nov., isolated from a contaminated laboratory plate.</title>
        <authorList>
            <person name="Chou J.H."/>
            <person name="Lee J.H."/>
            <person name="Lin M.C."/>
            <person name="Chang P.S."/>
            <person name="Arun A.B."/>
            <person name="Young C.C."/>
            <person name="Chen W.M."/>
        </authorList>
    </citation>
    <scope>NUCLEOTIDE SEQUENCE [LARGE SCALE GENOMIC DNA]</scope>
    <source>
        <strain evidence="9 10">CKOBP-6</strain>
    </source>
</reference>
<feature type="transmembrane region" description="Helical" evidence="7">
    <location>
        <begin position="140"/>
        <end position="161"/>
    </location>
</feature>
<dbReference type="InterPro" id="IPR000515">
    <property type="entry name" value="MetI-like"/>
</dbReference>
<dbReference type="Gene3D" id="1.10.3720.10">
    <property type="entry name" value="MetI-like"/>
    <property type="match status" value="1"/>
</dbReference>
<feature type="transmembrane region" description="Helical" evidence="7">
    <location>
        <begin position="105"/>
        <end position="128"/>
    </location>
</feature>
<dbReference type="OrthoDB" id="187395at2"/>
<feature type="transmembrane region" description="Helical" evidence="7">
    <location>
        <begin position="182"/>
        <end position="204"/>
    </location>
</feature>
<sequence>MKEKRSILDLVWWVLLVVWSLTILFPIIWILYESLKTNREFFQDVWKLPEVWKWANYSKAWTKLGIGEAMLNTVYYVGLSLLIGTFLTAINAYALTRLEFRGRKLIWAVIMLSLFLPGINALIPQYVLMRDLHLTNSLTGLVILDSLGESVFFLMLLGGFMQSLPKELEESAFMDGSSLFGVFTRIIMPLSMPGIVTVAIFKFIGLYNNFLGPFIYLSDPKKYTIGVNMYQANQMMQYASDWVTLFAGVMIATVPSIIMFLFFQRWIMEGATLGAVKG</sequence>
<dbReference type="InterPro" id="IPR035906">
    <property type="entry name" value="MetI-like_sf"/>
</dbReference>
<evidence type="ECO:0000256" key="2">
    <source>
        <dbReference type="ARBA" id="ARBA00022448"/>
    </source>
</evidence>
<evidence type="ECO:0000256" key="3">
    <source>
        <dbReference type="ARBA" id="ARBA00022475"/>
    </source>
</evidence>
<evidence type="ECO:0000313" key="9">
    <source>
        <dbReference type="EMBL" id="RAV18987.1"/>
    </source>
</evidence>
<dbReference type="EMBL" id="QMFB01000014">
    <property type="protein sequence ID" value="RAV18987.1"/>
    <property type="molecule type" value="Genomic_DNA"/>
</dbReference>
<feature type="domain" description="ABC transmembrane type-1" evidence="8">
    <location>
        <begin position="70"/>
        <end position="263"/>
    </location>
</feature>
<keyword evidence="5 7" id="KW-1133">Transmembrane helix</keyword>
<evidence type="ECO:0000256" key="4">
    <source>
        <dbReference type="ARBA" id="ARBA00022692"/>
    </source>
</evidence>
<dbReference type="Proteomes" id="UP000250369">
    <property type="component" value="Unassembled WGS sequence"/>
</dbReference>
<keyword evidence="4 7" id="KW-0812">Transmembrane</keyword>
<accession>A0A329MM60</accession>
<evidence type="ECO:0000256" key="1">
    <source>
        <dbReference type="ARBA" id="ARBA00004651"/>
    </source>
</evidence>
<dbReference type="GO" id="GO:0055085">
    <property type="term" value="P:transmembrane transport"/>
    <property type="evidence" value="ECO:0007669"/>
    <property type="project" value="InterPro"/>
</dbReference>
<dbReference type="PANTHER" id="PTHR43744:SF8">
    <property type="entry name" value="SN-GLYCEROL-3-PHOSPHATE TRANSPORT SYSTEM PERMEASE PROTEIN UGPE"/>
    <property type="match status" value="1"/>
</dbReference>
<feature type="transmembrane region" description="Helical" evidence="7">
    <location>
        <begin position="242"/>
        <end position="263"/>
    </location>
</feature>
<evidence type="ECO:0000259" key="8">
    <source>
        <dbReference type="PROSITE" id="PS50928"/>
    </source>
</evidence>
<evidence type="ECO:0000256" key="5">
    <source>
        <dbReference type="ARBA" id="ARBA00022989"/>
    </source>
</evidence>
<keyword evidence="6 7" id="KW-0472">Membrane</keyword>
<comment type="subcellular location">
    <subcellularLocation>
        <location evidence="1 7">Cell membrane</location>
        <topology evidence="1 7">Multi-pass membrane protein</topology>
    </subcellularLocation>
</comment>
<dbReference type="CDD" id="cd06261">
    <property type="entry name" value="TM_PBP2"/>
    <property type="match status" value="1"/>
</dbReference>
<dbReference type="SUPFAM" id="SSF161098">
    <property type="entry name" value="MetI-like"/>
    <property type="match status" value="1"/>
</dbReference>
<comment type="caution">
    <text evidence="9">The sequence shown here is derived from an EMBL/GenBank/DDBJ whole genome shotgun (WGS) entry which is preliminary data.</text>
</comment>
<dbReference type="GO" id="GO:0005886">
    <property type="term" value="C:plasma membrane"/>
    <property type="evidence" value="ECO:0007669"/>
    <property type="project" value="UniProtKB-SubCell"/>
</dbReference>
<dbReference type="PROSITE" id="PS50928">
    <property type="entry name" value="ABC_TM1"/>
    <property type="match status" value="1"/>
</dbReference>
<proteinExistence type="inferred from homology"/>
<evidence type="ECO:0000256" key="6">
    <source>
        <dbReference type="ARBA" id="ARBA00023136"/>
    </source>
</evidence>
<feature type="transmembrane region" description="Helical" evidence="7">
    <location>
        <begin position="12"/>
        <end position="32"/>
    </location>
</feature>
<dbReference type="RefSeq" id="WP_113033194.1">
    <property type="nucleotide sequence ID" value="NZ_QMFB01000014.1"/>
</dbReference>